<evidence type="ECO:0000259" key="1">
    <source>
        <dbReference type="Pfam" id="PF00931"/>
    </source>
</evidence>
<feature type="non-terminal residue" evidence="2">
    <location>
        <position position="373"/>
    </location>
</feature>
<dbReference type="SUPFAM" id="SSF52540">
    <property type="entry name" value="P-loop containing nucleoside triphosphate hydrolases"/>
    <property type="match status" value="1"/>
</dbReference>
<proteinExistence type="predicted"/>
<dbReference type="PANTHER" id="PTHR35205">
    <property type="entry name" value="NB-ARC AND TPR DOMAIN PROTEIN"/>
    <property type="match status" value="1"/>
</dbReference>
<dbReference type="EMBL" id="KN818225">
    <property type="protein sequence ID" value="KIL69955.1"/>
    <property type="molecule type" value="Genomic_DNA"/>
</dbReference>
<dbReference type="GO" id="GO:0043531">
    <property type="term" value="F:ADP binding"/>
    <property type="evidence" value="ECO:0007669"/>
    <property type="project" value="InterPro"/>
</dbReference>
<dbReference type="Pfam" id="PF00931">
    <property type="entry name" value="NB-ARC"/>
    <property type="match status" value="1"/>
</dbReference>
<reference evidence="2 3" key="1">
    <citation type="submission" date="2014-04" db="EMBL/GenBank/DDBJ databases">
        <title>Evolutionary Origins and Diversification of the Mycorrhizal Mutualists.</title>
        <authorList>
            <consortium name="DOE Joint Genome Institute"/>
            <consortium name="Mycorrhizal Genomics Consortium"/>
            <person name="Kohler A."/>
            <person name="Kuo A."/>
            <person name="Nagy L.G."/>
            <person name="Floudas D."/>
            <person name="Copeland A."/>
            <person name="Barry K.W."/>
            <person name="Cichocki N."/>
            <person name="Veneault-Fourrey C."/>
            <person name="LaButti K."/>
            <person name="Lindquist E.A."/>
            <person name="Lipzen A."/>
            <person name="Lundell T."/>
            <person name="Morin E."/>
            <person name="Murat C."/>
            <person name="Riley R."/>
            <person name="Ohm R."/>
            <person name="Sun H."/>
            <person name="Tunlid A."/>
            <person name="Henrissat B."/>
            <person name="Grigoriev I.V."/>
            <person name="Hibbett D.S."/>
            <person name="Martin F."/>
        </authorList>
    </citation>
    <scope>NUCLEOTIDE SEQUENCE [LARGE SCALE GENOMIC DNA]</scope>
    <source>
        <strain evidence="2 3">Koide BX008</strain>
    </source>
</reference>
<evidence type="ECO:0000313" key="3">
    <source>
        <dbReference type="Proteomes" id="UP000054549"/>
    </source>
</evidence>
<dbReference type="InterPro" id="IPR002182">
    <property type="entry name" value="NB-ARC"/>
</dbReference>
<dbReference type="AlphaFoldDB" id="A0A0C2T2A2"/>
<keyword evidence="3" id="KW-1185">Reference proteome</keyword>
<dbReference type="OrthoDB" id="2941463at2759"/>
<accession>A0A0C2T2A2</accession>
<evidence type="ECO:0000313" key="2">
    <source>
        <dbReference type="EMBL" id="KIL69955.1"/>
    </source>
</evidence>
<dbReference type="InParanoid" id="A0A0C2T2A2"/>
<protein>
    <recommendedName>
        <fullName evidence="1">NB-ARC domain-containing protein</fullName>
    </recommendedName>
</protein>
<name>A0A0C2T2A2_AMAMK</name>
<organism evidence="2 3">
    <name type="scientific">Amanita muscaria (strain Koide BX008)</name>
    <dbReference type="NCBI Taxonomy" id="946122"/>
    <lineage>
        <taxon>Eukaryota</taxon>
        <taxon>Fungi</taxon>
        <taxon>Dikarya</taxon>
        <taxon>Basidiomycota</taxon>
        <taxon>Agaricomycotina</taxon>
        <taxon>Agaricomycetes</taxon>
        <taxon>Agaricomycetidae</taxon>
        <taxon>Agaricales</taxon>
        <taxon>Pluteineae</taxon>
        <taxon>Amanitaceae</taxon>
        <taxon>Amanita</taxon>
    </lineage>
</organism>
<sequence length="373" mass="41505">MFQNAQNVTIPAGEIVAVGRDYIKNIYTTPNASTSEQIPPLPPLRPPSVFFTGRDIYLQALKDCFSPKLVSGRKKFLLYGMGGIGKTQICLKFIEEYGKKWFSDGIFWIDASSEHTIDICLRQVAQKHKVNATPSAESALEWITGRNDWLMVFDNADGGYQVVEKFVPYGNVGSILVTSRDKALERITSPTHSCEVIEMGEEEAIALLLKSAAVDSNSENVAIAAQKLVILLGCIPLAIDQAGAYMQSCGCGLDYYLELFIKHQPQLMSDKEFRGASLYNYSTYGTWEISIEEIKHRAEGEDSVQRLAAESALILHNIFAFLHHDNISGEIFEKAAVNFINRKGEETNGLPQSTSWLDSKTLFLKEDGNWDAL</sequence>
<dbReference type="Gene3D" id="3.40.50.300">
    <property type="entry name" value="P-loop containing nucleotide triphosphate hydrolases"/>
    <property type="match status" value="1"/>
</dbReference>
<dbReference type="Proteomes" id="UP000054549">
    <property type="component" value="Unassembled WGS sequence"/>
</dbReference>
<dbReference type="HOGENOM" id="CLU_000288_125_12_1"/>
<feature type="domain" description="NB-ARC" evidence="1">
    <location>
        <begin position="76"/>
        <end position="212"/>
    </location>
</feature>
<dbReference type="InterPro" id="IPR027417">
    <property type="entry name" value="P-loop_NTPase"/>
</dbReference>
<dbReference type="PANTHER" id="PTHR35205:SF1">
    <property type="entry name" value="ZU5 DOMAIN-CONTAINING PROTEIN"/>
    <property type="match status" value="1"/>
</dbReference>
<gene>
    <name evidence="2" type="ORF">M378DRAFT_7734</name>
</gene>